<evidence type="ECO:0000313" key="1">
    <source>
        <dbReference type="EMBL" id="CYX34439.1"/>
    </source>
</evidence>
<proteinExistence type="predicted"/>
<evidence type="ECO:0000313" key="2">
    <source>
        <dbReference type="Proteomes" id="UP000071962"/>
    </source>
</evidence>
<dbReference type="AlphaFoldDB" id="A0A116QVU3"/>
<protein>
    <submittedName>
        <fullName evidence="1">Uncharacterized protein</fullName>
    </submittedName>
</protein>
<sequence length="99" mass="11646">MIEDVIDAINGLIYLIEKFKINGLQVQVDYLKHLEQELRENSVPDLTTRQKMTIYNQLFPPRGGLSDINYWTNDFESRKQINEQLNTLKTVISDYLLLD</sequence>
<organism evidence="1 2">
    <name type="scientific">Streptococcus suis</name>
    <dbReference type="NCBI Taxonomy" id="1307"/>
    <lineage>
        <taxon>Bacteria</taxon>
        <taxon>Bacillati</taxon>
        <taxon>Bacillota</taxon>
        <taxon>Bacilli</taxon>
        <taxon>Lactobacillales</taxon>
        <taxon>Streptococcaceae</taxon>
        <taxon>Streptococcus</taxon>
    </lineage>
</organism>
<reference evidence="1 2" key="1">
    <citation type="submission" date="2016-02" db="EMBL/GenBank/DDBJ databases">
        <authorList>
            <consortium name="Pathogen Informatics"/>
        </authorList>
    </citation>
    <scope>NUCLEOTIDE SEQUENCE [LARGE SCALE GENOMIC DNA]</scope>
    <source>
        <strain evidence="1 2">SS1062</strain>
    </source>
</reference>
<name>A0A116QVU3_STRSU</name>
<dbReference type="RefSeq" id="WP_044761704.1">
    <property type="nucleotide sequence ID" value="NZ_CEKS01000008.1"/>
</dbReference>
<accession>A0A116QVU3</accession>
<gene>
    <name evidence="1" type="ORF">ERS132551_02078</name>
</gene>
<dbReference type="Proteomes" id="UP000071962">
    <property type="component" value="Unassembled WGS sequence"/>
</dbReference>
<dbReference type="EMBL" id="FIKT01000049">
    <property type="protein sequence ID" value="CYX34439.1"/>
    <property type="molecule type" value="Genomic_DNA"/>
</dbReference>